<dbReference type="Proteomes" id="UP000029507">
    <property type="component" value="Chromosome"/>
</dbReference>
<dbReference type="Pfam" id="PF01614">
    <property type="entry name" value="IclR_C"/>
    <property type="match status" value="1"/>
</dbReference>
<evidence type="ECO:0000256" key="5">
    <source>
        <dbReference type="ARBA" id="ARBA00070406"/>
    </source>
</evidence>
<dbReference type="InterPro" id="IPR005471">
    <property type="entry name" value="Tscrpt_reg_IclR_N"/>
</dbReference>
<dbReference type="Pfam" id="PF09339">
    <property type="entry name" value="HTH_IclR"/>
    <property type="match status" value="1"/>
</dbReference>
<dbReference type="AlphaFoldDB" id="A0A089LL70"/>
<dbReference type="EMBL" id="CP009286">
    <property type="protein sequence ID" value="AIQ62306.1"/>
    <property type="molecule type" value="Genomic_DNA"/>
</dbReference>
<keyword evidence="1" id="KW-0805">Transcription regulation</keyword>
<dbReference type="PROSITE" id="PS51077">
    <property type="entry name" value="HTH_ICLR"/>
    <property type="match status" value="1"/>
</dbReference>
<dbReference type="Gene3D" id="3.30.450.40">
    <property type="match status" value="1"/>
</dbReference>
<dbReference type="STRING" id="169760.PSTEL_03395"/>
<dbReference type="HOGENOM" id="CLU_062618_4_1_9"/>
<gene>
    <name evidence="8" type="ORF">PSTEL_03395</name>
</gene>
<accession>A0A089LL70</accession>
<evidence type="ECO:0000259" key="6">
    <source>
        <dbReference type="PROSITE" id="PS51077"/>
    </source>
</evidence>
<evidence type="ECO:0000256" key="2">
    <source>
        <dbReference type="ARBA" id="ARBA00023125"/>
    </source>
</evidence>
<dbReference type="PANTHER" id="PTHR30136:SF39">
    <property type="entry name" value="TRANSCRIPTIONAL REGULATORY PROTEIN"/>
    <property type="match status" value="1"/>
</dbReference>
<keyword evidence="3" id="KW-0804">Transcription</keyword>
<evidence type="ECO:0000256" key="4">
    <source>
        <dbReference type="ARBA" id="ARBA00058938"/>
    </source>
</evidence>
<dbReference type="SMART" id="SM00346">
    <property type="entry name" value="HTH_ICLR"/>
    <property type="match status" value="1"/>
</dbReference>
<dbReference type="GO" id="GO:0003677">
    <property type="term" value="F:DNA binding"/>
    <property type="evidence" value="ECO:0007669"/>
    <property type="project" value="UniProtKB-KW"/>
</dbReference>
<evidence type="ECO:0000259" key="7">
    <source>
        <dbReference type="PROSITE" id="PS51078"/>
    </source>
</evidence>
<feature type="domain" description="HTH iclR-type" evidence="6">
    <location>
        <begin position="15"/>
        <end position="76"/>
    </location>
</feature>
<proteinExistence type="predicted"/>
<evidence type="ECO:0000256" key="1">
    <source>
        <dbReference type="ARBA" id="ARBA00023015"/>
    </source>
</evidence>
<keyword evidence="9" id="KW-1185">Reference proteome</keyword>
<dbReference type="InterPro" id="IPR050707">
    <property type="entry name" value="HTH_MetabolicPath_Reg"/>
</dbReference>
<dbReference type="KEGG" id="pste:PSTEL_03395"/>
<dbReference type="OrthoDB" id="9791752at2"/>
<dbReference type="GO" id="GO:0045892">
    <property type="term" value="P:negative regulation of DNA-templated transcription"/>
    <property type="evidence" value="ECO:0007669"/>
    <property type="project" value="TreeGrafter"/>
</dbReference>
<dbReference type="InterPro" id="IPR014757">
    <property type="entry name" value="Tscrpt_reg_IclR_C"/>
</dbReference>
<feature type="domain" description="IclR-ED" evidence="7">
    <location>
        <begin position="77"/>
        <end position="254"/>
    </location>
</feature>
<dbReference type="GO" id="GO:0003700">
    <property type="term" value="F:DNA-binding transcription factor activity"/>
    <property type="evidence" value="ECO:0007669"/>
    <property type="project" value="TreeGrafter"/>
</dbReference>
<dbReference type="PANTHER" id="PTHR30136">
    <property type="entry name" value="HELIX-TURN-HELIX TRANSCRIPTIONAL REGULATOR, ICLR FAMILY"/>
    <property type="match status" value="1"/>
</dbReference>
<organism evidence="8 9">
    <name type="scientific">Paenibacillus stellifer</name>
    <dbReference type="NCBI Taxonomy" id="169760"/>
    <lineage>
        <taxon>Bacteria</taxon>
        <taxon>Bacillati</taxon>
        <taxon>Bacillota</taxon>
        <taxon>Bacilli</taxon>
        <taxon>Bacillales</taxon>
        <taxon>Paenibacillaceae</taxon>
        <taxon>Paenibacillus</taxon>
    </lineage>
</organism>
<dbReference type="InterPro" id="IPR036390">
    <property type="entry name" value="WH_DNA-bd_sf"/>
</dbReference>
<dbReference type="InterPro" id="IPR029016">
    <property type="entry name" value="GAF-like_dom_sf"/>
</dbReference>
<reference evidence="8 9" key="1">
    <citation type="submission" date="2014-08" db="EMBL/GenBank/DDBJ databases">
        <title>Comparative genomics of the Paenibacillus odorifer group.</title>
        <authorList>
            <person name="den Bakker H.C."/>
            <person name="Tsai Y.-C."/>
            <person name="Martin N."/>
            <person name="Korlach J."/>
            <person name="Wiedmann M."/>
        </authorList>
    </citation>
    <scope>NUCLEOTIDE SEQUENCE [LARGE SCALE GENOMIC DNA]</scope>
    <source>
        <strain evidence="8 9">DSM 14472</strain>
    </source>
</reference>
<dbReference type="SUPFAM" id="SSF46785">
    <property type="entry name" value="Winged helix' DNA-binding domain"/>
    <property type="match status" value="1"/>
</dbReference>
<dbReference type="PROSITE" id="PS51078">
    <property type="entry name" value="ICLR_ED"/>
    <property type="match status" value="1"/>
</dbReference>
<evidence type="ECO:0000313" key="9">
    <source>
        <dbReference type="Proteomes" id="UP000029507"/>
    </source>
</evidence>
<evidence type="ECO:0000313" key="8">
    <source>
        <dbReference type="EMBL" id="AIQ62306.1"/>
    </source>
</evidence>
<dbReference type="InterPro" id="IPR036388">
    <property type="entry name" value="WH-like_DNA-bd_sf"/>
</dbReference>
<protein>
    <recommendedName>
        <fullName evidence="5">Glycerol operon regulatory protein</fullName>
    </recommendedName>
</protein>
<dbReference type="SUPFAM" id="SSF55781">
    <property type="entry name" value="GAF domain-like"/>
    <property type="match status" value="1"/>
</dbReference>
<sequence length="254" mass="27873">MKGRNLVEDDRKLTVRAVERALDILLCFTQGSDLSLTEISSAIGLHKSTVHRLLTTLEDKGFLSRDAGTEKYRLGIRVWELSTHLPVSENPGTLLLPAMERLRDRLGETVSLYLRDGLERVRIQAVQSNQAIRRVAQIGARLPLTVGASSKVLAAYAPAEVQQELLESEDWPSSVDRQRYAEQLKEVLRSGYATSFEEREPGAAAVAVPVFGRSGELAAALSLSGPVSRLSIETLADYAAELREAAVEMGFMVP</sequence>
<evidence type="ECO:0000256" key="3">
    <source>
        <dbReference type="ARBA" id="ARBA00023163"/>
    </source>
</evidence>
<name>A0A089LL70_9BACL</name>
<dbReference type="Gene3D" id="1.10.10.10">
    <property type="entry name" value="Winged helix-like DNA-binding domain superfamily/Winged helix DNA-binding domain"/>
    <property type="match status" value="1"/>
</dbReference>
<comment type="function">
    <text evidence="4">May be an activator protein for the gylABX operon.</text>
</comment>
<keyword evidence="2" id="KW-0238">DNA-binding</keyword>
<dbReference type="FunFam" id="1.10.10.10:FF:000056">
    <property type="entry name" value="IclR family transcriptional regulator"/>
    <property type="match status" value="1"/>
</dbReference>